<evidence type="ECO:0000256" key="2">
    <source>
        <dbReference type="ARBA" id="ARBA00022729"/>
    </source>
</evidence>
<evidence type="ECO:0000256" key="7">
    <source>
        <dbReference type="SAM" id="SignalP"/>
    </source>
</evidence>
<dbReference type="SUPFAM" id="SSF57625">
    <property type="entry name" value="Invertebrate chitin-binding proteins"/>
    <property type="match status" value="3"/>
</dbReference>
<sequence>MARRVFSVIVLLGVAVPAVFTQQPSPSSLCDGVEKNSFVPDPENCDKFYQCNGDTYVHGTCPQGMYYHSIEVCSYDASECKTSTPPISTSTEQLSTTSVTSTTTSPGITPPNMDDSADPVEFCLTADSHLPNFIKSPSNCSEYYICVDHKPLLQKCAAGTYWNPAHLYCDDPKEVPCEHDRIINPEDFCSQIEDTELAFTASPINCGDYYVCIKQKPFVMHCAPGSYWNSDAKQCDDPKNSKCKLERDVVRVACCLMLWKKYVILPKTLIVDQFRHLLDSSIQTRQALKVLH</sequence>
<proteinExistence type="predicted"/>
<keyword evidence="10" id="KW-1185">Reference proteome</keyword>
<dbReference type="PANTHER" id="PTHR23301">
    <property type="entry name" value="CHITIN BINDING PERITROPHIN-A"/>
    <property type="match status" value="1"/>
</dbReference>
<evidence type="ECO:0000313" key="9">
    <source>
        <dbReference type="EnsemblMetazoa" id="ADIR005677-PA"/>
    </source>
</evidence>
<feature type="compositionally biased region" description="Low complexity" evidence="6">
    <location>
        <begin position="88"/>
        <end position="105"/>
    </location>
</feature>
<dbReference type="InterPro" id="IPR036508">
    <property type="entry name" value="Chitin-bd_dom_sf"/>
</dbReference>
<name>A0A182NDG3_9DIPT</name>
<dbReference type="STRING" id="7168.A0A182NDG3"/>
<keyword evidence="1" id="KW-0147">Chitin-binding</keyword>
<reference evidence="10" key="1">
    <citation type="submission" date="2013-03" db="EMBL/GenBank/DDBJ databases">
        <title>The Genome Sequence of Anopheles dirus WRAIR2.</title>
        <authorList>
            <consortium name="The Broad Institute Genomics Platform"/>
            <person name="Neafsey D.E."/>
            <person name="Walton C."/>
            <person name="Walker B."/>
            <person name="Young S.K."/>
            <person name="Zeng Q."/>
            <person name="Gargeya S."/>
            <person name="Fitzgerald M."/>
            <person name="Haas B."/>
            <person name="Abouelleil A."/>
            <person name="Allen A.W."/>
            <person name="Alvarado L."/>
            <person name="Arachchi H.M."/>
            <person name="Berlin A.M."/>
            <person name="Chapman S.B."/>
            <person name="Gainer-Dewar J."/>
            <person name="Goldberg J."/>
            <person name="Griggs A."/>
            <person name="Gujja S."/>
            <person name="Hansen M."/>
            <person name="Howarth C."/>
            <person name="Imamovic A."/>
            <person name="Ireland A."/>
            <person name="Larimer J."/>
            <person name="McCowan C."/>
            <person name="Murphy C."/>
            <person name="Pearson M."/>
            <person name="Poon T.W."/>
            <person name="Priest M."/>
            <person name="Roberts A."/>
            <person name="Saif S."/>
            <person name="Shea T."/>
            <person name="Sisk P."/>
            <person name="Sykes S."/>
            <person name="Wortman J."/>
            <person name="Nusbaum C."/>
            <person name="Birren B."/>
        </authorList>
    </citation>
    <scope>NUCLEOTIDE SEQUENCE [LARGE SCALE GENOMIC DNA]</scope>
    <source>
        <strain evidence="10">WRAIR2</strain>
    </source>
</reference>
<keyword evidence="2 7" id="KW-0732">Signal</keyword>
<feature type="chain" id="PRO_5008129753" description="Chitin-binding type-2 domain-containing protein" evidence="7">
    <location>
        <begin position="22"/>
        <end position="292"/>
    </location>
</feature>
<feature type="signal peptide" evidence="7">
    <location>
        <begin position="1"/>
        <end position="21"/>
    </location>
</feature>
<evidence type="ECO:0000259" key="8">
    <source>
        <dbReference type="PROSITE" id="PS50940"/>
    </source>
</evidence>
<organism evidence="9 10">
    <name type="scientific">Anopheles dirus</name>
    <dbReference type="NCBI Taxonomy" id="7168"/>
    <lineage>
        <taxon>Eukaryota</taxon>
        <taxon>Metazoa</taxon>
        <taxon>Ecdysozoa</taxon>
        <taxon>Arthropoda</taxon>
        <taxon>Hexapoda</taxon>
        <taxon>Insecta</taxon>
        <taxon>Pterygota</taxon>
        <taxon>Neoptera</taxon>
        <taxon>Endopterygota</taxon>
        <taxon>Diptera</taxon>
        <taxon>Nematocera</taxon>
        <taxon>Culicoidea</taxon>
        <taxon>Culicidae</taxon>
        <taxon>Anophelinae</taxon>
        <taxon>Anopheles</taxon>
    </lineage>
</organism>
<reference evidence="9" key="2">
    <citation type="submission" date="2020-05" db="UniProtKB">
        <authorList>
            <consortium name="EnsemblMetazoa"/>
        </authorList>
    </citation>
    <scope>IDENTIFICATION</scope>
    <source>
        <strain evidence="9">WRAIR2</strain>
    </source>
</reference>
<evidence type="ECO:0000256" key="4">
    <source>
        <dbReference type="ARBA" id="ARBA00023157"/>
    </source>
</evidence>
<feature type="domain" description="Chitin-binding type-2" evidence="8">
    <location>
        <begin position="186"/>
        <end position="245"/>
    </location>
</feature>
<dbReference type="GO" id="GO:0005576">
    <property type="term" value="C:extracellular region"/>
    <property type="evidence" value="ECO:0007669"/>
    <property type="project" value="InterPro"/>
</dbReference>
<evidence type="ECO:0000256" key="6">
    <source>
        <dbReference type="SAM" id="MobiDB-lite"/>
    </source>
</evidence>
<accession>A0A182NDG3</accession>
<dbReference type="VEuPathDB" id="VectorBase:ADIR005677"/>
<feature type="region of interest" description="Disordered" evidence="6">
    <location>
        <begin position="85"/>
        <end position="111"/>
    </location>
</feature>
<evidence type="ECO:0000256" key="1">
    <source>
        <dbReference type="ARBA" id="ARBA00022669"/>
    </source>
</evidence>
<dbReference type="EnsemblMetazoa" id="ADIR005677-RA">
    <property type="protein sequence ID" value="ADIR005677-PA"/>
    <property type="gene ID" value="ADIR005677"/>
</dbReference>
<evidence type="ECO:0000256" key="3">
    <source>
        <dbReference type="ARBA" id="ARBA00022737"/>
    </source>
</evidence>
<keyword evidence="3" id="KW-0677">Repeat</keyword>
<dbReference type="InterPro" id="IPR051940">
    <property type="entry name" value="Chitin_bind-dev_reg"/>
</dbReference>
<evidence type="ECO:0000256" key="5">
    <source>
        <dbReference type="ARBA" id="ARBA00023180"/>
    </source>
</evidence>
<keyword evidence="4" id="KW-1015">Disulfide bond</keyword>
<dbReference type="Proteomes" id="UP000075884">
    <property type="component" value="Unassembled WGS sequence"/>
</dbReference>
<dbReference type="GO" id="GO:0008061">
    <property type="term" value="F:chitin binding"/>
    <property type="evidence" value="ECO:0007669"/>
    <property type="project" value="UniProtKB-KW"/>
</dbReference>
<dbReference type="SMART" id="SM00494">
    <property type="entry name" value="ChtBD2"/>
    <property type="match status" value="3"/>
</dbReference>
<feature type="domain" description="Chitin-binding type-2" evidence="8">
    <location>
        <begin position="27"/>
        <end position="82"/>
    </location>
</feature>
<dbReference type="Pfam" id="PF01607">
    <property type="entry name" value="CBM_14"/>
    <property type="match status" value="3"/>
</dbReference>
<feature type="domain" description="Chitin-binding type-2" evidence="8">
    <location>
        <begin position="120"/>
        <end position="179"/>
    </location>
</feature>
<dbReference type="PROSITE" id="PS50940">
    <property type="entry name" value="CHIT_BIND_II"/>
    <property type="match status" value="3"/>
</dbReference>
<keyword evidence="5" id="KW-0325">Glycoprotein</keyword>
<dbReference type="Gene3D" id="2.170.140.10">
    <property type="entry name" value="Chitin binding domain"/>
    <property type="match status" value="3"/>
</dbReference>
<evidence type="ECO:0000313" key="10">
    <source>
        <dbReference type="Proteomes" id="UP000075884"/>
    </source>
</evidence>
<protein>
    <recommendedName>
        <fullName evidence="8">Chitin-binding type-2 domain-containing protein</fullName>
    </recommendedName>
</protein>
<dbReference type="AlphaFoldDB" id="A0A182NDG3"/>
<dbReference type="PANTHER" id="PTHR23301:SF0">
    <property type="entry name" value="CHITIN-BINDING TYPE-2 DOMAIN-CONTAINING PROTEIN-RELATED"/>
    <property type="match status" value="1"/>
</dbReference>
<dbReference type="InterPro" id="IPR002557">
    <property type="entry name" value="Chitin-bd_dom"/>
</dbReference>